<evidence type="ECO:0000256" key="1">
    <source>
        <dbReference type="ARBA" id="ARBA00004141"/>
    </source>
</evidence>
<dbReference type="PANTHER" id="PTHR10250:SF26">
    <property type="entry name" value="GLUTATHIONE S-TRANSFERASE 3, MITOCHONDRIAL"/>
    <property type="match status" value="1"/>
</dbReference>
<name>A0A409WKZ0_PSICY</name>
<evidence type="ECO:0000256" key="2">
    <source>
        <dbReference type="ARBA" id="ARBA00022692"/>
    </source>
</evidence>
<dbReference type="GO" id="GO:0005783">
    <property type="term" value="C:endoplasmic reticulum"/>
    <property type="evidence" value="ECO:0007669"/>
    <property type="project" value="TreeGrafter"/>
</dbReference>
<dbReference type="GO" id="GO:0004602">
    <property type="term" value="F:glutathione peroxidase activity"/>
    <property type="evidence" value="ECO:0007669"/>
    <property type="project" value="TreeGrafter"/>
</dbReference>
<dbReference type="GO" id="GO:0016020">
    <property type="term" value="C:membrane"/>
    <property type="evidence" value="ECO:0007669"/>
    <property type="project" value="UniProtKB-SubCell"/>
</dbReference>
<keyword evidence="2 5" id="KW-0812">Transmembrane</keyword>
<keyword evidence="7" id="KW-1185">Reference proteome</keyword>
<evidence type="ECO:0008006" key="8">
    <source>
        <dbReference type="Google" id="ProtNLM"/>
    </source>
</evidence>
<evidence type="ECO:0000256" key="5">
    <source>
        <dbReference type="SAM" id="Phobius"/>
    </source>
</evidence>
<feature type="transmembrane region" description="Helical" evidence="5">
    <location>
        <begin position="126"/>
        <end position="147"/>
    </location>
</feature>
<feature type="transmembrane region" description="Helical" evidence="5">
    <location>
        <begin position="13"/>
        <end position="32"/>
    </location>
</feature>
<sequence>MPHTVEIPEGLEYVGASLLTVVFVLLGQSHVVGRYRKKAGIEYPQLYAEKAQAEKSRDAHLFNCAQRATQHTLEQLPNVLILTAINGLKYPIPTAAAITLWSVSRVSFTRGYLTGDPKKRSNLIHVLGQLGLIGMLGSSIYTAYTWVVAGLK</sequence>
<evidence type="ECO:0000313" key="6">
    <source>
        <dbReference type="EMBL" id="PPQ79177.1"/>
    </source>
</evidence>
<dbReference type="OrthoDB" id="410651at2759"/>
<organism evidence="6 7">
    <name type="scientific">Psilocybe cyanescens</name>
    <dbReference type="NCBI Taxonomy" id="93625"/>
    <lineage>
        <taxon>Eukaryota</taxon>
        <taxon>Fungi</taxon>
        <taxon>Dikarya</taxon>
        <taxon>Basidiomycota</taxon>
        <taxon>Agaricomycotina</taxon>
        <taxon>Agaricomycetes</taxon>
        <taxon>Agaricomycetidae</taxon>
        <taxon>Agaricales</taxon>
        <taxon>Agaricineae</taxon>
        <taxon>Strophariaceae</taxon>
        <taxon>Psilocybe</taxon>
    </lineage>
</organism>
<keyword evidence="3 5" id="KW-1133">Transmembrane helix</keyword>
<keyword evidence="4 5" id="KW-0472">Membrane</keyword>
<reference evidence="6 7" key="1">
    <citation type="journal article" date="2018" name="Evol. Lett.">
        <title>Horizontal gene cluster transfer increased hallucinogenic mushroom diversity.</title>
        <authorList>
            <person name="Reynolds H.T."/>
            <person name="Vijayakumar V."/>
            <person name="Gluck-Thaler E."/>
            <person name="Korotkin H.B."/>
            <person name="Matheny P.B."/>
            <person name="Slot J.C."/>
        </authorList>
    </citation>
    <scope>NUCLEOTIDE SEQUENCE [LARGE SCALE GENOMIC DNA]</scope>
    <source>
        <strain evidence="6 7">2631</strain>
    </source>
</reference>
<dbReference type="SUPFAM" id="SSF161084">
    <property type="entry name" value="MAPEG domain-like"/>
    <property type="match status" value="1"/>
</dbReference>
<accession>A0A409WKZ0</accession>
<dbReference type="Pfam" id="PF01124">
    <property type="entry name" value="MAPEG"/>
    <property type="match status" value="1"/>
</dbReference>
<evidence type="ECO:0000256" key="3">
    <source>
        <dbReference type="ARBA" id="ARBA00022989"/>
    </source>
</evidence>
<dbReference type="AlphaFoldDB" id="A0A409WKZ0"/>
<comment type="subcellular location">
    <subcellularLocation>
        <location evidence="1">Membrane</location>
        <topology evidence="1">Multi-pass membrane protein</topology>
    </subcellularLocation>
</comment>
<dbReference type="Gene3D" id="1.20.120.550">
    <property type="entry name" value="Membrane associated eicosanoid/glutathione metabolism-like domain"/>
    <property type="match status" value="1"/>
</dbReference>
<dbReference type="EMBL" id="NHYD01003389">
    <property type="protein sequence ID" value="PPQ79177.1"/>
    <property type="molecule type" value="Genomic_DNA"/>
</dbReference>
<dbReference type="InterPro" id="IPR050997">
    <property type="entry name" value="MAPEG"/>
</dbReference>
<evidence type="ECO:0000256" key="4">
    <source>
        <dbReference type="ARBA" id="ARBA00023136"/>
    </source>
</evidence>
<dbReference type="GO" id="GO:0004364">
    <property type="term" value="F:glutathione transferase activity"/>
    <property type="evidence" value="ECO:0007669"/>
    <property type="project" value="TreeGrafter"/>
</dbReference>
<dbReference type="PANTHER" id="PTHR10250">
    <property type="entry name" value="MICROSOMAL GLUTATHIONE S-TRANSFERASE"/>
    <property type="match status" value="1"/>
</dbReference>
<dbReference type="InParanoid" id="A0A409WKZ0"/>
<dbReference type="InterPro" id="IPR001129">
    <property type="entry name" value="Membr-assoc_MAPEG"/>
</dbReference>
<dbReference type="GO" id="GO:0005635">
    <property type="term" value="C:nuclear envelope"/>
    <property type="evidence" value="ECO:0007669"/>
    <property type="project" value="TreeGrafter"/>
</dbReference>
<dbReference type="InterPro" id="IPR023352">
    <property type="entry name" value="MAPEG-like_dom_sf"/>
</dbReference>
<evidence type="ECO:0000313" key="7">
    <source>
        <dbReference type="Proteomes" id="UP000283269"/>
    </source>
</evidence>
<dbReference type="Proteomes" id="UP000283269">
    <property type="component" value="Unassembled WGS sequence"/>
</dbReference>
<comment type="caution">
    <text evidence="6">The sequence shown here is derived from an EMBL/GenBank/DDBJ whole genome shotgun (WGS) entry which is preliminary data.</text>
</comment>
<protein>
    <recommendedName>
        <fullName evidence="8">Glutathione transferase</fullName>
    </recommendedName>
</protein>
<dbReference type="STRING" id="93625.A0A409WKZ0"/>
<proteinExistence type="predicted"/>
<gene>
    <name evidence="6" type="ORF">CVT25_002800</name>
</gene>